<reference evidence="2 3" key="1">
    <citation type="submission" date="2019-01" db="EMBL/GenBank/DDBJ databases">
        <title>Sequencing of cultivated peanut Arachis hypogaea provides insights into genome evolution and oil improvement.</title>
        <authorList>
            <person name="Chen X."/>
        </authorList>
    </citation>
    <scope>NUCLEOTIDE SEQUENCE [LARGE SCALE GENOMIC DNA]</scope>
    <source>
        <strain evidence="3">cv. Fuhuasheng</strain>
        <tissue evidence="2">Leaves</tissue>
    </source>
</reference>
<feature type="region of interest" description="Disordered" evidence="1">
    <location>
        <begin position="328"/>
        <end position="351"/>
    </location>
</feature>
<proteinExistence type="predicted"/>
<evidence type="ECO:0000256" key="1">
    <source>
        <dbReference type="SAM" id="MobiDB-lite"/>
    </source>
</evidence>
<feature type="compositionally biased region" description="Polar residues" evidence="1">
    <location>
        <begin position="342"/>
        <end position="351"/>
    </location>
</feature>
<sequence>MHVTDEAKHMPHLSSCMLSSKKIDDVGYNTESDEEFEGNYEVVGLTKDVEEDEIMVERNVADVANTLTGQHPCREPSFMHPLNLDAMHAPKFPKYVNTGRSNGTWKYPRAIHMFCIQHIASNFLRSFKAPLLQKLIYVLAYDGRHRWGHMTTKLVECINGVLKGARNLPVTTLVKANFYRLNALFTRKRDEAEAFIRNIQVNLFDRQNKIFEVREMPSGLEFAVNLCLQHCDCGLSFRRIKFRVAMCLPAVQTSAWIGNSMCTRFTRLKRFERPLGNPTTWPVHHGPRLVPNFHLKRMVKGPPKKIRFFNEMDIHNLRGLRHCRLCGGEGQSRSRCPRRGNASASGSTPNS</sequence>
<evidence type="ECO:0000313" key="3">
    <source>
        <dbReference type="Proteomes" id="UP000289738"/>
    </source>
</evidence>
<gene>
    <name evidence="2" type="ORF">Ahy_A04g019254</name>
</gene>
<dbReference type="Proteomes" id="UP000289738">
    <property type="component" value="Chromosome A04"/>
</dbReference>
<name>A0A445DFL4_ARAHY</name>
<comment type="caution">
    <text evidence="2">The sequence shown here is derived from an EMBL/GenBank/DDBJ whole genome shotgun (WGS) entry which is preliminary data.</text>
</comment>
<accession>A0A445DFL4</accession>
<dbReference type="EMBL" id="SDMP01000004">
    <property type="protein sequence ID" value="RYR61969.1"/>
    <property type="molecule type" value="Genomic_DNA"/>
</dbReference>
<dbReference type="AlphaFoldDB" id="A0A445DFL4"/>
<evidence type="ECO:0008006" key="4">
    <source>
        <dbReference type="Google" id="ProtNLM"/>
    </source>
</evidence>
<evidence type="ECO:0000313" key="2">
    <source>
        <dbReference type="EMBL" id="RYR61969.1"/>
    </source>
</evidence>
<organism evidence="2 3">
    <name type="scientific">Arachis hypogaea</name>
    <name type="common">Peanut</name>
    <dbReference type="NCBI Taxonomy" id="3818"/>
    <lineage>
        <taxon>Eukaryota</taxon>
        <taxon>Viridiplantae</taxon>
        <taxon>Streptophyta</taxon>
        <taxon>Embryophyta</taxon>
        <taxon>Tracheophyta</taxon>
        <taxon>Spermatophyta</taxon>
        <taxon>Magnoliopsida</taxon>
        <taxon>eudicotyledons</taxon>
        <taxon>Gunneridae</taxon>
        <taxon>Pentapetalae</taxon>
        <taxon>rosids</taxon>
        <taxon>fabids</taxon>
        <taxon>Fabales</taxon>
        <taxon>Fabaceae</taxon>
        <taxon>Papilionoideae</taxon>
        <taxon>50 kb inversion clade</taxon>
        <taxon>dalbergioids sensu lato</taxon>
        <taxon>Dalbergieae</taxon>
        <taxon>Pterocarpus clade</taxon>
        <taxon>Arachis</taxon>
    </lineage>
</organism>
<protein>
    <recommendedName>
        <fullName evidence="4">MULE transposase domain-containing protein</fullName>
    </recommendedName>
</protein>
<dbReference type="STRING" id="3818.A0A445DFL4"/>
<keyword evidence="3" id="KW-1185">Reference proteome</keyword>